<keyword evidence="1" id="KW-0472">Membrane</keyword>
<proteinExistence type="predicted"/>
<evidence type="ECO:0000313" key="3">
    <source>
        <dbReference type="Proteomes" id="UP000033945"/>
    </source>
</evidence>
<gene>
    <name evidence="2" type="ORF">UW55_C0016G0003</name>
</gene>
<name>A0A0G1IT89_9BACT</name>
<reference evidence="2 3" key="1">
    <citation type="journal article" date="2015" name="Nature">
        <title>rRNA introns, odd ribosomes, and small enigmatic genomes across a large radiation of phyla.</title>
        <authorList>
            <person name="Brown C.T."/>
            <person name="Hug L.A."/>
            <person name="Thomas B.C."/>
            <person name="Sharon I."/>
            <person name="Castelle C.J."/>
            <person name="Singh A."/>
            <person name="Wilkins M.J."/>
            <person name="Williams K.H."/>
            <person name="Banfield J.F."/>
        </authorList>
    </citation>
    <scope>NUCLEOTIDE SEQUENCE [LARGE SCALE GENOMIC DNA]</scope>
</reference>
<sequence length="74" mass="8472">MCQRDLTSVRFSLASSERFTTIYRSSREFRGSKSKNKKTIFGLFIFYGGGGEICTPVWKSGLKNFYSVSSFDDF</sequence>
<evidence type="ECO:0000313" key="2">
    <source>
        <dbReference type="EMBL" id="KKT62158.1"/>
    </source>
</evidence>
<evidence type="ECO:0000256" key="1">
    <source>
        <dbReference type="SAM" id="Phobius"/>
    </source>
</evidence>
<dbReference type="AlphaFoldDB" id="A0A0G1IT89"/>
<comment type="caution">
    <text evidence="2">The sequence shown here is derived from an EMBL/GenBank/DDBJ whole genome shotgun (WGS) entry which is preliminary data.</text>
</comment>
<keyword evidence="1" id="KW-0812">Transmembrane</keyword>
<accession>A0A0G1IT89</accession>
<dbReference type="EMBL" id="LCIT01000016">
    <property type="protein sequence ID" value="KKT62158.1"/>
    <property type="molecule type" value="Genomic_DNA"/>
</dbReference>
<dbReference type="Proteomes" id="UP000033945">
    <property type="component" value="Unassembled WGS sequence"/>
</dbReference>
<feature type="transmembrane region" description="Helical" evidence="1">
    <location>
        <begin position="40"/>
        <end position="58"/>
    </location>
</feature>
<protein>
    <submittedName>
        <fullName evidence="2">Uncharacterized protein</fullName>
    </submittedName>
</protein>
<organism evidence="2 3">
    <name type="scientific">Candidatus Giovannonibacteria bacterium GW2011_GWA2_44_26</name>
    <dbReference type="NCBI Taxonomy" id="1618648"/>
    <lineage>
        <taxon>Bacteria</taxon>
        <taxon>Candidatus Giovannoniibacteriota</taxon>
    </lineage>
</organism>
<keyword evidence="1" id="KW-1133">Transmembrane helix</keyword>